<feature type="region of interest" description="Disordered" evidence="1">
    <location>
        <begin position="109"/>
        <end position="146"/>
    </location>
</feature>
<feature type="region of interest" description="Disordered" evidence="1">
    <location>
        <begin position="175"/>
        <end position="334"/>
    </location>
</feature>
<dbReference type="PANTHER" id="PTHR42088">
    <property type="entry name" value="YALI0F10131P"/>
    <property type="match status" value="1"/>
</dbReference>
<evidence type="ECO:0000313" key="2">
    <source>
        <dbReference type="EMBL" id="KAK5163744.1"/>
    </source>
</evidence>
<feature type="compositionally biased region" description="Polar residues" evidence="1">
    <location>
        <begin position="273"/>
        <end position="291"/>
    </location>
</feature>
<reference evidence="2 3" key="1">
    <citation type="submission" date="2023-08" db="EMBL/GenBank/DDBJ databases">
        <title>Black Yeasts Isolated from many extreme environments.</title>
        <authorList>
            <person name="Coleine C."/>
            <person name="Stajich J.E."/>
            <person name="Selbmann L."/>
        </authorList>
    </citation>
    <scope>NUCLEOTIDE SEQUENCE [LARGE SCALE GENOMIC DNA]</scope>
    <source>
        <strain evidence="2 3">CCFEE 5935</strain>
    </source>
</reference>
<dbReference type="GeneID" id="89931745"/>
<gene>
    <name evidence="2" type="ORF">LTR77_010417</name>
</gene>
<dbReference type="RefSeq" id="XP_064654146.1">
    <property type="nucleotide sequence ID" value="XM_064807637.1"/>
</dbReference>
<name>A0AAV9NZ07_9PEZI</name>
<evidence type="ECO:0000256" key="1">
    <source>
        <dbReference type="SAM" id="MobiDB-lite"/>
    </source>
</evidence>
<feature type="compositionally biased region" description="Low complexity" evidence="1">
    <location>
        <begin position="324"/>
        <end position="334"/>
    </location>
</feature>
<dbReference type="PANTHER" id="PTHR42088:SF1">
    <property type="entry name" value="YALI0F10131P"/>
    <property type="match status" value="1"/>
</dbReference>
<feature type="compositionally biased region" description="Basic and acidic residues" evidence="1">
    <location>
        <begin position="561"/>
        <end position="571"/>
    </location>
</feature>
<dbReference type="AlphaFoldDB" id="A0AAV9NZ07"/>
<feature type="compositionally biased region" description="Polar residues" evidence="1">
    <location>
        <begin position="196"/>
        <end position="205"/>
    </location>
</feature>
<comment type="caution">
    <text evidence="2">The sequence shown here is derived from an EMBL/GenBank/DDBJ whole genome shotgun (WGS) entry which is preliminary data.</text>
</comment>
<feature type="region of interest" description="Disordered" evidence="1">
    <location>
        <begin position="559"/>
        <end position="579"/>
    </location>
</feature>
<feature type="compositionally biased region" description="Polar residues" evidence="1">
    <location>
        <begin position="214"/>
        <end position="257"/>
    </location>
</feature>
<proteinExistence type="predicted"/>
<dbReference type="EMBL" id="JAVRRT010000023">
    <property type="protein sequence ID" value="KAK5163744.1"/>
    <property type="molecule type" value="Genomic_DNA"/>
</dbReference>
<accession>A0AAV9NZ07</accession>
<keyword evidence="3" id="KW-1185">Reference proteome</keyword>
<evidence type="ECO:0000313" key="3">
    <source>
        <dbReference type="Proteomes" id="UP001337655"/>
    </source>
</evidence>
<protein>
    <submittedName>
        <fullName evidence="2">Uncharacterized protein</fullName>
    </submittedName>
</protein>
<organism evidence="2 3">
    <name type="scientific">Saxophila tyrrhenica</name>
    <dbReference type="NCBI Taxonomy" id="1690608"/>
    <lineage>
        <taxon>Eukaryota</taxon>
        <taxon>Fungi</taxon>
        <taxon>Dikarya</taxon>
        <taxon>Ascomycota</taxon>
        <taxon>Pezizomycotina</taxon>
        <taxon>Dothideomycetes</taxon>
        <taxon>Dothideomycetidae</taxon>
        <taxon>Mycosphaerellales</taxon>
        <taxon>Extremaceae</taxon>
        <taxon>Saxophila</taxon>
    </lineage>
</organism>
<feature type="compositionally biased region" description="Pro residues" evidence="1">
    <location>
        <begin position="292"/>
        <end position="311"/>
    </location>
</feature>
<feature type="region of interest" description="Disordered" evidence="1">
    <location>
        <begin position="488"/>
        <end position="537"/>
    </location>
</feature>
<sequence>MKLPFALGGEQQYTRRDNSVLEDGFRYGTKVVEKMTRTMVARSESTCKPGDDSAICEKPVSDTSSSTLPIVLGAVIPITCALCVFVYLHRRNKKKQALEDANDPHKSLDFGVEFTGQPKNKRGVTSKKGGEVPEMTITDLGPDPMRPNRAVRGMSMDFDSNPYLLPAGLHGSRESLHSMSRSMADEHDPYRPVTFVRSSNETSRSPRLFRENGSMYSSASTVQTGNEKSSLVANAQRMSQSFPKRGDSMSTSSPSDENPTRELHSALRGATPSRKTSLGSTSQNLADISESNPPPRNNSQKGPPPPLPPLPAEHYERTASPTDSSSRPPRKASLAAAALAPIDVRASDSSFYGDDVPAVAPPPPRVVEPGQEDYDIDPAQIYTGRFSIDGTAPSQQFPVQDNRMSVMGLRPLPPAAEQQENAEQRANRIRSFYKEYFDDSRPNPQQGVYEDYDPQYLDAAVYDPETGDYLVPQAPFAQPMGRRAMTPPPRGAAHFGGPDHSRHFSTMSGGRGPPRGRPAQRAPKKQLPPPKDLKSLPTPYMLREDTALIMNPIDFAPPTSFREHQNGRRPDSPAGIARPYSPAVKAYSPLVPAFDDLSAMPSPHHLRKSGTFTSLDFAPMPRFRGQEGSGASDAGSIRSARSGISAMQMDAVRAGAYRVSRIPKEYVTSRDDLAGQLRPKMNLISPA</sequence>
<dbReference type="Proteomes" id="UP001337655">
    <property type="component" value="Unassembled WGS sequence"/>
</dbReference>